<evidence type="ECO:0000256" key="4">
    <source>
        <dbReference type="ARBA" id="ARBA00022475"/>
    </source>
</evidence>
<keyword evidence="8" id="KW-0249">Electron transport</keyword>
<dbReference type="Gene3D" id="1.10.3820.10">
    <property type="entry name" value="Di-heme elbow motif domain"/>
    <property type="match status" value="1"/>
</dbReference>
<keyword evidence="3" id="KW-0813">Transport</keyword>
<keyword evidence="16" id="KW-1185">Reference proteome</keyword>
<protein>
    <submittedName>
        <fullName evidence="15">Cytochrome c nitrate reductase, small subunit</fullName>
    </submittedName>
</protein>
<dbReference type="Pfam" id="PF03264">
    <property type="entry name" value="Cytochrom_NNT"/>
    <property type="match status" value="1"/>
</dbReference>
<dbReference type="eggNOG" id="COG3005">
    <property type="taxonomic scope" value="Bacteria"/>
</dbReference>
<evidence type="ECO:0000256" key="1">
    <source>
        <dbReference type="ARBA" id="ARBA00004236"/>
    </source>
</evidence>
<keyword evidence="6 13" id="KW-0812">Transmembrane</keyword>
<evidence type="ECO:0000256" key="11">
    <source>
        <dbReference type="ARBA" id="ARBA00023136"/>
    </source>
</evidence>
<organism evidence="15 16">
    <name type="scientific">Hoylesella loescheii DSM 19665 = JCM 12249 = ATCC 15930</name>
    <dbReference type="NCBI Taxonomy" id="1122985"/>
    <lineage>
        <taxon>Bacteria</taxon>
        <taxon>Pseudomonadati</taxon>
        <taxon>Bacteroidota</taxon>
        <taxon>Bacteroidia</taxon>
        <taxon>Bacteroidales</taxon>
        <taxon>Prevotellaceae</taxon>
        <taxon>Hoylesella</taxon>
    </lineage>
</organism>
<evidence type="ECO:0000256" key="8">
    <source>
        <dbReference type="ARBA" id="ARBA00022982"/>
    </source>
</evidence>
<dbReference type="InterPro" id="IPR038266">
    <property type="entry name" value="NapC/NirT_cytc_sf"/>
</dbReference>
<dbReference type="GO" id="GO:0022900">
    <property type="term" value="P:electron transport chain"/>
    <property type="evidence" value="ECO:0007669"/>
    <property type="project" value="InterPro"/>
</dbReference>
<evidence type="ECO:0000256" key="7">
    <source>
        <dbReference type="ARBA" id="ARBA00022723"/>
    </source>
</evidence>
<dbReference type="PANTHER" id="PTHR30333">
    <property type="entry name" value="CYTOCHROME C-TYPE PROTEIN"/>
    <property type="match status" value="1"/>
</dbReference>
<dbReference type="PANTHER" id="PTHR30333:SF1">
    <property type="entry name" value="CYTOCHROME C-TYPE PROTEIN NAPC"/>
    <property type="match status" value="1"/>
</dbReference>
<gene>
    <name evidence="15" type="ORF">HMPREF1991_01890</name>
</gene>
<dbReference type="GO" id="GO:0009061">
    <property type="term" value="P:anaerobic respiration"/>
    <property type="evidence" value="ECO:0007669"/>
    <property type="project" value="TreeGrafter"/>
</dbReference>
<keyword evidence="9 13" id="KW-1133">Transmembrane helix</keyword>
<comment type="subcellular location">
    <subcellularLocation>
        <location evidence="1">Cell membrane</location>
    </subcellularLocation>
</comment>
<dbReference type="GO" id="GO:0046872">
    <property type="term" value="F:metal ion binding"/>
    <property type="evidence" value="ECO:0007669"/>
    <property type="project" value="UniProtKB-KW"/>
</dbReference>
<feature type="transmembrane region" description="Helical" evidence="13">
    <location>
        <begin position="51"/>
        <end position="71"/>
    </location>
</feature>
<proteinExistence type="inferred from homology"/>
<comment type="similarity">
    <text evidence="2">Belongs to the NapC/NirT/NrfH family.</text>
</comment>
<dbReference type="SUPFAM" id="SSF48695">
    <property type="entry name" value="Multiheme cytochromes"/>
    <property type="match status" value="1"/>
</dbReference>
<feature type="region of interest" description="Disordered" evidence="12">
    <location>
        <begin position="201"/>
        <end position="221"/>
    </location>
</feature>
<dbReference type="HOGENOM" id="CLU_096753_0_0_10"/>
<dbReference type="InterPro" id="IPR017571">
    <property type="entry name" value="NrfH"/>
</dbReference>
<evidence type="ECO:0000259" key="14">
    <source>
        <dbReference type="Pfam" id="PF03264"/>
    </source>
</evidence>
<dbReference type="InterPro" id="IPR051174">
    <property type="entry name" value="Cytochrome_c-type_ET"/>
</dbReference>
<evidence type="ECO:0000256" key="6">
    <source>
        <dbReference type="ARBA" id="ARBA00022692"/>
    </source>
</evidence>
<evidence type="ECO:0000256" key="10">
    <source>
        <dbReference type="ARBA" id="ARBA00023004"/>
    </source>
</evidence>
<name>A0A069QJ08_HOYLO</name>
<keyword evidence="10" id="KW-0408">Iron</keyword>
<dbReference type="Proteomes" id="UP000027442">
    <property type="component" value="Unassembled WGS sequence"/>
</dbReference>
<dbReference type="GO" id="GO:0005886">
    <property type="term" value="C:plasma membrane"/>
    <property type="evidence" value="ECO:0007669"/>
    <property type="project" value="UniProtKB-SubCell"/>
</dbReference>
<dbReference type="GO" id="GO:0009055">
    <property type="term" value="F:electron transfer activity"/>
    <property type="evidence" value="ECO:0007669"/>
    <property type="project" value="TreeGrafter"/>
</dbReference>
<dbReference type="InterPro" id="IPR005126">
    <property type="entry name" value="NapC/NirT_cyt_c_N"/>
</dbReference>
<reference evidence="15 16" key="1">
    <citation type="submission" date="2013-08" db="EMBL/GenBank/DDBJ databases">
        <authorList>
            <person name="Weinstock G."/>
            <person name="Sodergren E."/>
            <person name="Wylie T."/>
            <person name="Fulton L."/>
            <person name="Fulton R."/>
            <person name="Fronick C."/>
            <person name="O'Laughlin M."/>
            <person name="Godfrey J."/>
            <person name="Miner T."/>
            <person name="Herter B."/>
            <person name="Appelbaum E."/>
            <person name="Cordes M."/>
            <person name="Lek S."/>
            <person name="Wollam A."/>
            <person name="Pepin K.H."/>
            <person name="Palsikar V.B."/>
            <person name="Mitreva M."/>
            <person name="Wilson R.K."/>
        </authorList>
    </citation>
    <scope>NUCLEOTIDE SEQUENCE [LARGE SCALE GENOMIC DNA]</scope>
    <source>
        <strain evidence="15 16">ATCC 15930</strain>
    </source>
</reference>
<dbReference type="NCBIfam" id="TIGR03153">
    <property type="entry name" value="cytochr_NrfH"/>
    <property type="match status" value="1"/>
</dbReference>
<keyword evidence="4" id="KW-1003">Cell membrane</keyword>
<keyword evidence="11 13" id="KW-0472">Membrane</keyword>
<evidence type="ECO:0000256" key="13">
    <source>
        <dbReference type="SAM" id="Phobius"/>
    </source>
</evidence>
<evidence type="ECO:0000313" key="15">
    <source>
        <dbReference type="EMBL" id="KDR52044.1"/>
    </source>
</evidence>
<dbReference type="PATRIC" id="fig|1122985.7.peg.1962"/>
<evidence type="ECO:0000256" key="12">
    <source>
        <dbReference type="SAM" id="MobiDB-lite"/>
    </source>
</evidence>
<evidence type="ECO:0000256" key="9">
    <source>
        <dbReference type="ARBA" id="ARBA00022989"/>
    </source>
</evidence>
<dbReference type="EMBL" id="JNGW01000079">
    <property type="protein sequence ID" value="KDR52044.1"/>
    <property type="molecule type" value="Genomic_DNA"/>
</dbReference>
<keyword evidence="7" id="KW-0479">Metal-binding</keyword>
<feature type="transmembrane region" description="Helical" evidence="13">
    <location>
        <begin position="6"/>
        <end position="25"/>
    </location>
</feature>
<accession>A0A069QJ08</accession>
<dbReference type="AlphaFoldDB" id="A0A069QJ08"/>
<evidence type="ECO:0000256" key="3">
    <source>
        <dbReference type="ARBA" id="ARBA00022448"/>
    </source>
</evidence>
<comment type="caution">
    <text evidence="15">The sequence shown here is derived from an EMBL/GenBank/DDBJ whole genome shotgun (WGS) entry which is preliminary data.</text>
</comment>
<dbReference type="InterPro" id="IPR036280">
    <property type="entry name" value="Multihaem_cyt_sf"/>
</dbReference>
<evidence type="ECO:0000313" key="16">
    <source>
        <dbReference type="Proteomes" id="UP000027442"/>
    </source>
</evidence>
<keyword evidence="5" id="KW-0349">Heme</keyword>
<sequence>MLNLLLGAKIHGVCLDCVVLYLLYLRKENIANMIKDKLKSILSAFSYRQKVFLLVTGGLVVGLGGLFMYLLRMHTYLTDDPSACVNCHIMTPYYATWMHSSHGRDATCNDCHVPHNNIFAKYYFKAKDGMNHVRKFVTFNERQAITAEDASAGVIMDNCIRCHTQLNQEFVRSGRINYMMAKRGEGMACWDCHRDVPHGGMNSLSSTPNAQVPLPDSPVPDWLQGMLGKKGK</sequence>
<evidence type="ECO:0000256" key="2">
    <source>
        <dbReference type="ARBA" id="ARBA00007395"/>
    </source>
</evidence>
<feature type="domain" description="NapC/NirT cytochrome c N-terminal" evidence="14">
    <location>
        <begin position="49"/>
        <end position="199"/>
    </location>
</feature>
<evidence type="ECO:0000256" key="5">
    <source>
        <dbReference type="ARBA" id="ARBA00022617"/>
    </source>
</evidence>